<accession>A0A0J6TAZ3</accession>
<reference evidence="3 4" key="1">
    <citation type="submission" date="2015-03" db="EMBL/GenBank/DDBJ databases">
        <title>Genome sequencing of Methylobacterium variabile DSM 16961.</title>
        <authorList>
            <person name="Chaudhry V."/>
            <person name="Patil P.B."/>
        </authorList>
    </citation>
    <scope>NUCLEOTIDE SEQUENCE [LARGE SCALE GENOMIC DNA]</scope>
    <source>
        <strain evidence="3 4">DSM 16961</strain>
    </source>
</reference>
<keyword evidence="4" id="KW-1185">Reference proteome</keyword>
<sequence>MTRSTIIPTSALLGLALTASVALAQGMGGPASSPGGDQPSQQGGMGMMKDIMGGKSEGSGPGDAKQGGCGMMKKMSALQDRVDRLEQRLNATQPPNPAKPQ</sequence>
<evidence type="ECO:0000313" key="3">
    <source>
        <dbReference type="EMBL" id="KMO43024.1"/>
    </source>
</evidence>
<feature type="compositionally biased region" description="Low complexity" evidence="1">
    <location>
        <begin position="25"/>
        <end position="54"/>
    </location>
</feature>
<dbReference type="RefSeq" id="WP_048442369.1">
    <property type="nucleotide sequence ID" value="NZ_LABY01000009.1"/>
</dbReference>
<proteinExistence type="predicted"/>
<feature type="region of interest" description="Disordered" evidence="1">
    <location>
        <begin position="25"/>
        <end position="101"/>
    </location>
</feature>
<name>A0A0J6TAZ3_9HYPH</name>
<evidence type="ECO:0000256" key="2">
    <source>
        <dbReference type="SAM" id="SignalP"/>
    </source>
</evidence>
<evidence type="ECO:0000313" key="4">
    <source>
        <dbReference type="Proteomes" id="UP000035955"/>
    </source>
</evidence>
<evidence type="ECO:0000256" key="1">
    <source>
        <dbReference type="SAM" id="MobiDB-lite"/>
    </source>
</evidence>
<comment type="caution">
    <text evidence="3">The sequence shown here is derived from an EMBL/GenBank/DDBJ whole genome shotgun (WGS) entry which is preliminary data.</text>
</comment>
<keyword evidence="2" id="KW-0732">Signal</keyword>
<feature type="signal peptide" evidence="2">
    <location>
        <begin position="1"/>
        <end position="24"/>
    </location>
</feature>
<dbReference type="PATRIC" id="fig|298794.3.peg.7711"/>
<gene>
    <name evidence="3" type="ORF">VQ02_01460</name>
</gene>
<dbReference type="EMBL" id="LABY01000009">
    <property type="protein sequence ID" value="KMO43024.1"/>
    <property type="molecule type" value="Genomic_DNA"/>
</dbReference>
<feature type="chain" id="PRO_5005281942" evidence="2">
    <location>
        <begin position="25"/>
        <end position="101"/>
    </location>
</feature>
<feature type="compositionally biased region" description="Gly residues" evidence="1">
    <location>
        <begin position="55"/>
        <end position="70"/>
    </location>
</feature>
<dbReference type="AlphaFoldDB" id="A0A0J6TAZ3"/>
<protein>
    <submittedName>
        <fullName evidence="3">Uncharacterized protein</fullName>
    </submittedName>
</protein>
<dbReference type="Proteomes" id="UP000035955">
    <property type="component" value="Unassembled WGS sequence"/>
</dbReference>
<organism evidence="3 4">
    <name type="scientific">Methylobacterium variabile</name>
    <dbReference type="NCBI Taxonomy" id="298794"/>
    <lineage>
        <taxon>Bacteria</taxon>
        <taxon>Pseudomonadati</taxon>
        <taxon>Pseudomonadota</taxon>
        <taxon>Alphaproteobacteria</taxon>
        <taxon>Hyphomicrobiales</taxon>
        <taxon>Methylobacteriaceae</taxon>
        <taxon>Methylobacterium</taxon>
    </lineage>
</organism>